<dbReference type="GO" id="GO:0005886">
    <property type="term" value="C:plasma membrane"/>
    <property type="evidence" value="ECO:0007669"/>
    <property type="project" value="UniProtKB-SubCell"/>
</dbReference>
<accession>A0AAC9MZQ4</accession>
<dbReference type="AlphaFoldDB" id="A0AAC9MZQ4"/>
<name>A0AAC9MZQ4_9PSEU</name>
<evidence type="ECO:0000256" key="1">
    <source>
        <dbReference type="ARBA" id="ARBA00004651"/>
    </source>
</evidence>
<evidence type="ECO:0000313" key="9">
    <source>
        <dbReference type="Proteomes" id="UP000095210"/>
    </source>
</evidence>
<keyword evidence="5 7" id="KW-0472">Membrane</keyword>
<reference evidence="9" key="1">
    <citation type="submission" date="2016-03" db="EMBL/GenBank/DDBJ databases">
        <title>Complete genome sequence of the type strain Actinoalloteichus hymeniacidonis DSM 45092.</title>
        <authorList>
            <person name="Schaffert L."/>
            <person name="Albersmeier A."/>
            <person name="Winkler A."/>
            <person name="Kalinowski J."/>
            <person name="Zotchev S."/>
            <person name="Ruckert C."/>
        </authorList>
    </citation>
    <scope>NUCLEOTIDE SEQUENCE [LARGE SCALE GENOMIC DNA]</scope>
    <source>
        <strain evidence="9">HPA177(T) (DSM 45092(T))</strain>
    </source>
</reference>
<protein>
    <submittedName>
        <fullName evidence="8">Inner membrane protein</fullName>
    </submittedName>
</protein>
<feature type="transmembrane region" description="Helical" evidence="7">
    <location>
        <begin position="372"/>
        <end position="389"/>
    </location>
</feature>
<keyword evidence="2" id="KW-1003">Cell membrane</keyword>
<sequence>MRSGGTARRPRLGAISTIRGRGVLRGKPASLREQIADVAIDPDDRQTSTRTGVAEKPSDSDSLLTRLRRRQPRLDHLVRAGSRYQQRHGDHYAAAITFFSVLALVPILMVAFALAGFVLSSDTELFDRLQAGVASMLPAELGEIVSTTIDRAVDQRRVVGVLGLLTALYSGLGWMANLRDAITAQWSQIDEPPSLPRKLLSDLVSLVGLGLALLVSFGLTAAGSGFTHQILDLVGIERTPLASVLLFLGTLGLALLSNWLVFLWVLARLPRRKVPLRSALRGALVAAIGFEILKRAAALYLNVISNSPAGVAFGSVIGLLVFVNLVSRFLLLVTAWTATSSRNGDYRPTPAPDPVVIRPNITVHTGPRTRTVVGLFGAGLTIGLGWATLRRRRPRRGR</sequence>
<proteinExistence type="predicted"/>
<dbReference type="InterPro" id="IPR017039">
    <property type="entry name" value="Virul_fac_BrkB"/>
</dbReference>
<dbReference type="NCBIfam" id="TIGR00766">
    <property type="entry name" value="inner membrane protein YhjD"/>
    <property type="match status" value="1"/>
</dbReference>
<evidence type="ECO:0000256" key="2">
    <source>
        <dbReference type="ARBA" id="ARBA00022475"/>
    </source>
</evidence>
<organism evidence="8 9">
    <name type="scientific">Actinoalloteichus hymeniacidonis</name>
    <dbReference type="NCBI Taxonomy" id="340345"/>
    <lineage>
        <taxon>Bacteria</taxon>
        <taxon>Bacillati</taxon>
        <taxon>Actinomycetota</taxon>
        <taxon>Actinomycetes</taxon>
        <taxon>Pseudonocardiales</taxon>
        <taxon>Pseudonocardiaceae</taxon>
        <taxon>Actinoalloteichus</taxon>
    </lineage>
</organism>
<evidence type="ECO:0000256" key="5">
    <source>
        <dbReference type="ARBA" id="ARBA00023136"/>
    </source>
</evidence>
<dbReference type="Proteomes" id="UP000095210">
    <property type="component" value="Chromosome"/>
</dbReference>
<feature type="transmembrane region" description="Helical" evidence="7">
    <location>
        <begin position="199"/>
        <end position="221"/>
    </location>
</feature>
<feature type="region of interest" description="Disordered" evidence="6">
    <location>
        <begin position="36"/>
        <end position="62"/>
    </location>
</feature>
<dbReference type="Pfam" id="PF03631">
    <property type="entry name" value="Virul_fac_BrkB"/>
    <property type="match status" value="1"/>
</dbReference>
<comment type="subcellular location">
    <subcellularLocation>
        <location evidence="1">Cell membrane</location>
        <topology evidence="1">Multi-pass membrane protein</topology>
    </subcellularLocation>
</comment>
<dbReference type="PANTHER" id="PTHR30213:SF1">
    <property type="entry name" value="INNER MEMBRANE PROTEIN YHJD"/>
    <property type="match status" value="1"/>
</dbReference>
<feature type="transmembrane region" description="Helical" evidence="7">
    <location>
        <begin position="241"/>
        <end position="267"/>
    </location>
</feature>
<feature type="transmembrane region" description="Helical" evidence="7">
    <location>
        <begin position="92"/>
        <end position="119"/>
    </location>
</feature>
<evidence type="ECO:0000256" key="6">
    <source>
        <dbReference type="SAM" id="MobiDB-lite"/>
    </source>
</evidence>
<feature type="transmembrane region" description="Helical" evidence="7">
    <location>
        <begin position="311"/>
        <end position="338"/>
    </location>
</feature>
<keyword evidence="4 7" id="KW-1133">Transmembrane helix</keyword>
<evidence type="ECO:0000256" key="3">
    <source>
        <dbReference type="ARBA" id="ARBA00022692"/>
    </source>
</evidence>
<evidence type="ECO:0000256" key="4">
    <source>
        <dbReference type="ARBA" id="ARBA00022989"/>
    </source>
</evidence>
<dbReference type="KEGG" id="ahm:TL08_24450"/>
<keyword evidence="9" id="KW-1185">Reference proteome</keyword>
<keyword evidence="3 7" id="KW-0812">Transmembrane</keyword>
<gene>
    <name evidence="8" type="ORF">TL08_24450</name>
</gene>
<evidence type="ECO:0000313" key="8">
    <source>
        <dbReference type="EMBL" id="AOS65668.1"/>
    </source>
</evidence>
<dbReference type="InterPro" id="IPR005274">
    <property type="entry name" value="IM_pro_YhjD"/>
</dbReference>
<dbReference type="PANTHER" id="PTHR30213">
    <property type="entry name" value="INNER MEMBRANE PROTEIN YHJD"/>
    <property type="match status" value="1"/>
</dbReference>
<evidence type="ECO:0000256" key="7">
    <source>
        <dbReference type="SAM" id="Phobius"/>
    </source>
</evidence>
<feature type="transmembrane region" description="Helical" evidence="7">
    <location>
        <begin position="158"/>
        <end position="178"/>
    </location>
</feature>
<dbReference type="EMBL" id="CP014859">
    <property type="protein sequence ID" value="AOS65668.1"/>
    <property type="molecule type" value="Genomic_DNA"/>
</dbReference>
<dbReference type="RefSeq" id="WP_084643410.1">
    <property type="nucleotide sequence ID" value="NZ_CP014859.1"/>
</dbReference>